<dbReference type="InterPro" id="IPR000409">
    <property type="entry name" value="BEACH_dom"/>
</dbReference>
<dbReference type="InterPro" id="IPR050865">
    <property type="entry name" value="BEACH_Domain"/>
</dbReference>
<dbReference type="Gene3D" id="1.10.1540.10">
    <property type="entry name" value="BEACH domain"/>
    <property type="match status" value="1"/>
</dbReference>
<evidence type="ECO:0000256" key="3">
    <source>
        <dbReference type="PROSITE-ProRule" id="PRU00221"/>
    </source>
</evidence>
<feature type="region of interest" description="Disordered" evidence="4">
    <location>
        <begin position="1258"/>
        <end position="1303"/>
    </location>
</feature>
<dbReference type="Pfam" id="PF20426">
    <property type="entry name" value="NBCH_WD40"/>
    <property type="match status" value="1"/>
</dbReference>
<keyword evidence="8" id="KW-1185">Reference proteome</keyword>
<feature type="compositionally biased region" description="Low complexity" evidence="4">
    <location>
        <begin position="1318"/>
        <end position="1334"/>
    </location>
</feature>
<dbReference type="SUPFAM" id="SSF49899">
    <property type="entry name" value="Concanavalin A-like lectins/glucanases"/>
    <property type="match status" value="1"/>
</dbReference>
<feature type="compositionally biased region" description="Pro residues" evidence="4">
    <location>
        <begin position="1343"/>
        <end position="1355"/>
    </location>
</feature>
<dbReference type="InterPro" id="IPR001680">
    <property type="entry name" value="WD40_rpt"/>
</dbReference>
<dbReference type="InterPro" id="IPR046851">
    <property type="entry name" value="NBCH_WD40"/>
</dbReference>
<evidence type="ECO:0000256" key="1">
    <source>
        <dbReference type="ARBA" id="ARBA00022574"/>
    </source>
</evidence>
<dbReference type="PANTHER" id="PTHR13743:SF111">
    <property type="entry name" value="NEUROBEACHIN-LIKE PROTEIN 2"/>
    <property type="match status" value="1"/>
</dbReference>
<feature type="domain" description="BEACH" evidence="5">
    <location>
        <begin position="2000"/>
        <end position="2286"/>
    </location>
</feature>
<feature type="repeat" description="WD" evidence="3">
    <location>
        <begin position="2490"/>
        <end position="2531"/>
    </location>
</feature>
<feature type="compositionally biased region" description="Polar residues" evidence="4">
    <location>
        <begin position="1380"/>
        <end position="1392"/>
    </location>
</feature>
<feature type="domain" description="BEACH-type PH" evidence="6">
    <location>
        <begin position="1862"/>
        <end position="1987"/>
    </location>
</feature>
<dbReference type="InterPro" id="IPR046852">
    <property type="entry name" value="Neurobeachin_a-sol"/>
</dbReference>
<dbReference type="InterPro" id="IPR011993">
    <property type="entry name" value="PH-like_dom_sf"/>
</dbReference>
<dbReference type="SUPFAM" id="SSF50978">
    <property type="entry name" value="WD40 repeat-like"/>
    <property type="match status" value="1"/>
</dbReference>
<dbReference type="InterPro" id="IPR011989">
    <property type="entry name" value="ARM-like"/>
</dbReference>
<feature type="region of interest" description="Disordered" evidence="4">
    <location>
        <begin position="1315"/>
        <end position="1393"/>
    </location>
</feature>
<feature type="repeat" description="WD" evidence="3">
    <location>
        <begin position="2439"/>
        <end position="2480"/>
    </location>
</feature>
<dbReference type="PANTHER" id="PTHR13743">
    <property type="entry name" value="BEIGE/BEACH-RELATED"/>
    <property type="match status" value="1"/>
</dbReference>
<keyword evidence="2" id="KW-0677">Repeat</keyword>
<gene>
    <name evidence="7" type="ORF">APTSU1_000996600</name>
</gene>
<evidence type="ECO:0000259" key="6">
    <source>
        <dbReference type="PROSITE" id="PS51783"/>
    </source>
</evidence>
<dbReference type="Pfam" id="PF20425">
    <property type="entry name" value="Neurobeachin"/>
    <property type="match status" value="1"/>
</dbReference>
<dbReference type="Gene3D" id="2.130.10.10">
    <property type="entry name" value="YVTN repeat-like/Quinoprotein amine dehydrogenase"/>
    <property type="match status" value="1"/>
</dbReference>
<dbReference type="Pfam" id="PF16057">
    <property type="entry name" value="DUF4800"/>
    <property type="match status" value="1"/>
</dbReference>
<dbReference type="InterPro" id="IPR036322">
    <property type="entry name" value="WD40_repeat_dom_sf"/>
</dbReference>
<protein>
    <submittedName>
        <fullName evidence="7">Neurobeachin-like protein 2</fullName>
    </submittedName>
</protein>
<dbReference type="Gene3D" id="2.30.29.30">
    <property type="entry name" value="Pleckstrin-homology domain (PH domain)/Phosphotyrosine-binding domain (PTB)"/>
    <property type="match status" value="1"/>
</dbReference>
<dbReference type="InterPro" id="IPR015943">
    <property type="entry name" value="WD40/YVTN_repeat-like_dom_sf"/>
</dbReference>
<dbReference type="SMART" id="SM01026">
    <property type="entry name" value="Beach"/>
    <property type="match status" value="1"/>
</dbReference>
<evidence type="ECO:0000256" key="4">
    <source>
        <dbReference type="SAM" id="MobiDB-lite"/>
    </source>
</evidence>
<dbReference type="SUPFAM" id="SSF50729">
    <property type="entry name" value="PH domain-like"/>
    <property type="match status" value="1"/>
</dbReference>
<dbReference type="EMBL" id="BAAFST010000009">
    <property type="protein sequence ID" value="GAB1294733.1"/>
    <property type="molecule type" value="Genomic_DNA"/>
</dbReference>
<dbReference type="InterPro" id="IPR036372">
    <property type="entry name" value="BEACH_dom_sf"/>
</dbReference>
<dbReference type="SMART" id="SM00320">
    <property type="entry name" value="WD40"/>
    <property type="match status" value="3"/>
</dbReference>
<dbReference type="PROSITE" id="PS50197">
    <property type="entry name" value="BEACH"/>
    <property type="match status" value="1"/>
</dbReference>
<organism evidence="7 8">
    <name type="scientific">Apodemus speciosus</name>
    <name type="common">Large Japanese field mouse</name>
    <dbReference type="NCBI Taxonomy" id="105296"/>
    <lineage>
        <taxon>Eukaryota</taxon>
        <taxon>Metazoa</taxon>
        <taxon>Chordata</taxon>
        <taxon>Craniata</taxon>
        <taxon>Vertebrata</taxon>
        <taxon>Euteleostomi</taxon>
        <taxon>Mammalia</taxon>
        <taxon>Eutheria</taxon>
        <taxon>Euarchontoglires</taxon>
        <taxon>Glires</taxon>
        <taxon>Rodentia</taxon>
        <taxon>Myomorpha</taxon>
        <taxon>Muroidea</taxon>
        <taxon>Muridae</taxon>
        <taxon>Murinae</taxon>
        <taxon>Apodemus</taxon>
    </lineage>
</organism>
<reference evidence="7 8" key="1">
    <citation type="submission" date="2024-08" db="EMBL/GenBank/DDBJ databases">
        <title>The draft genome of Apodemus speciosus.</title>
        <authorList>
            <person name="Nabeshima K."/>
            <person name="Suzuki S."/>
            <person name="Onuma M."/>
        </authorList>
    </citation>
    <scope>NUCLEOTIDE SEQUENCE [LARGE SCALE GENOMIC DNA]</scope>
    <source>
        <strain evidence="7">IB14-021</strain>
    </source>
</reference>
<dbReference type="CDD" id="cd06071">
    <property type="entry name" value="Beach"/>
    <property type="match status" value="1"/>
</dbReference>
<dbReference type="PROSITE" id="PS50294">
    <property type="entry name" value="WD_REPEATS_REGION"/>
    <property type="match status" value="1"/>
</dbReference>
<name>A0ABQ0F633_APOSI</name>
<dbReference type="PROSITE" id="PS50082">
    <property type="entry name" value="WD_REPEATS_2"/>
    <property type="match status" value="2"/>
</dbReference>
<dbReference type="CDD" id="cd01201">
    <property type="entry name" value="PH_BEACH"/>
    <property type="match status" value="1"/>
</dbReference>
<dbReference type="SUPFAM" id="SSF48371">
    <property type="entry name" value="ARM repeat"/>
    <property type="match status" value="1"/>
</dbReference>
<dbReference type="Pfam" id="PF15787">
    <property type="entry name" value="DUF4704"/>
    <property type="match status" value="1"/>
</dbReference>
<evidence type="ECO:0000313" key="8">
    <source>
        <dbReference type="Proteomes" id="UP001623349"/>
    </source>
</evidence>
<dbReference type="InterPro" id="IPR016024">
    <property type="entry name" value="ARM-type_fold"/>
</dbReference>
<keyword evidence="1 3" id="KW-0853">WD repeat</keyword>
<dbReference type="InterPro" id="IPR013320">
    <property type="entry name" value="ConA-like_dom_sf"/>
</dbReference>
<dbReference type="Gene3D" id="1.25.10.10">
    <property type="entry name" value="Leucine-rich Repeat Variant"/>
    <property type="match status" value="1"/>
</dbReference>
<dbReference type="InterPro" id="IPR031570">
    <property type="entry name" value="NBEA/BDCP_DUF4704"/>
</dbReference>
<evidence type="ECO:0000256" key="2">
    <source>
        <dbReference type="ARBA" id="ARBA00022737"/>
    </source>
</evidence>
<dbReference type="SUPFAM" id="SSF81837">
    <property type="entry name" value="BEACH domain"/>
    <property type="match status" value="1"/>
</dbReference>
<dbReference type="PROSITE" id="PS51783">
    <property type="entry name" value="PH_BEACH"/>
    <property type="match status" value="1"/>
</dbReference>
<evidence type="ECO:0000259" key="5">
    <source>
        <dbReference type="PROSITE" id="PS50197"/>
    </source>
</evidence>
<dbReference type="Pfam" id="PF02138">
    <property type="entry name" value="Beach"/>
    <property type="match status" value="1"/>
</dbReference>
<proteinExistence type="predicted"/>
<evidence type="ECO:0000313" key="7">
    <source>
        <dbReference type="EMBL" id="GAB1294733.1"/>
    </source>
</evidence>
<comment type="caution">
    <text evidence="7">The sequence shown here is derived from an EMBL/GenBank/DDBJ whole genome shotgun (WGS) entry which is preliminary data.</text>
</comment>
<sequence>MAASERLYELWLLYYAQKDLGYLQQWLKAFVGVFEKTISLSSMEPRRPEEAGAEVPLLPLDALHALAEQLDQDNLDQALLLLKLFIVLCRNLENLKGSPSPQEDRGAQLESVALHALLLCEGLFDPYQTWRRQHSGEVISAKEKSKYKFPPAALPCEFGAFFQENLQDAERLPPTVLLRLVHLFGAVLAGGKENGQMVVSAGSVQGLLGVVRGWGHGPAQDPHRVQLALRALVGAVHVLHARPAPTRGPELRTLLEGYFHILNADWPASPSSSPEEALVTLRVSMLDAIPTMLACEDRPVLQATFLSNNCFEHLIRLIQNSKLYLQARAPPEGDSDLATWLLTEPDVQKVLDQDTDAIAVHVVRVLTCIMSGSSSAKEVFKERIGYQHLQEVLQSHGPPTHRLLQELLNMAVEGDHSMHPPPPIRNEQPVLVLMQWLPALPTAELRLFLAQRLWWLCDSCPASRTTCVQAGLVGYLLETLSTGAALGARCQEQLLALLQALGRVSLRPLELRRLLRPPPGLDSESCETEPEKARHAGAIIRALSGMARRRGPARALRYFDLTPSMAGIMVPPVQRWPGPGFTFHAWLCLQSPEAAPTSAPSRPLQRKQLYSSGSGFEAFFTAAGTLVVAVCTRKEYVTMSLPEVSFADSAWHCMAIVHVPGRRPFSQNLVNVFKDGHLVKTAPFRFPSLSESVPASTGLGWGPGPGAPLQEGSISATLAGTQDTRWGSPTSLEGELGAVAIFHEALQASALRALCGLGPNEPAPFKPEGELQELGAKLLLHYSPQACKNNICLDLSPGHGLDGRLTGHRVETWDVKDVVNCVGGMGALLPLLERVAVQPQEAEAGPCETHDLVGPELTSGRNTQGLLLPLGKSSEERMERNAVAAFLLMLRNFLQGHPVNQESLVQCQGPAIIGALLRKVPSWAMDMSVLMSAQLLMEQVATDGGGPLLYLLYQHLLFNFHLWTLSDFAVRLGHIQYMSSIVREHRQRLRKKYGVQFVLDALRTHYRLGRRDQVDVGGPAQQRPAVLVGPASPQRERPLAADDLRTVQTSLLGLVREFLVRNFSADDMQVVLSFLAATSDDGQVVGTLDLLLALLQGSSVQEPLAVILSEPGNLEVLLTLLLRPKSTPLLTDRVCKILRRLQQNERLSERNRQRLRLRDCGLQGLVASLSEGSVSPQLCQGLYKLFVGTDCLNLSDLLAVVQLSLQAGLSVRLDVCRQLFHLIYGQPDVVRLLARQAGWQDVLTRLYVLEAATDSGPPRFLPELPTSSELALSPPPTELPAESSDVFLPSESPGPDPDAFYHALSPFSTPFDLGLERASVGSGNTAGGSSSNGTITPASQPGTPSPLDGPRPFPPAQGRHSSSLSNVLEDGSLLEPTMSGDDTSNTSNPQQTPEEELCNLLTNVLFSVTWRGVEGSDEVAWRERGQVFSVLTQLGASATLVRPPDCIKRSLLEMMLESALTDIKEAPPGGLASLSQQALWLLRLLQDFLCAEGHGNQELWSEKLFEGVCNLLDRLGAWPHLANSTADLREMAQIGLRLVLGYILLEDPQLHAQAYVKLHTLLQTAVPTRREEACYVLSKLEAALSRALSSPSSEPERASTAVAASERCSWLVPLVRTLLDRAYGPLGLQWGLPSLPPTNGSPTFFEDFQAFCATPEWRHFIDKEVQPTMSKFEMDTYAKSHDLMSGFWNACYDTLMSSGQRHQRDRIQSRRAFQELVLEPAQRRARLEGLRYASVLKQQAAQHSTALLHWGALWRQLSSPCGAWALRVPSTPHWKLSSAETYSRMRLKLVPNHHFDPHLEASALRDNLGEAPMTPTEEASLPLAVTKEAKISAPPEELLEDQLGEEELAVLETLMEAAELDEQREKLVLSAECQLVTVVAVVPGLLEVTTQHVYFYDGSAERVETEEGIGHDFRRPLAQLREVHLRRFNLRRSALELFFIDQSNYFLNFPHKVAGPSASSPCQAPRPQLYQIPPHTQVRNQVYSLLLRLRPPSQGYLSSRSPQEMLRASGLTQKWVQREISNFEYLMQLNTIAGRTYNDLSQYPVDYVSPVLDLSNPAVFRDLSKPIGVVNPKHAQLVREKYESFEDPAGTIDKFHYGTHYSNAAGVMHYLIRVEPFTSLHVQLQSGRFDCSDRQFHSVAAAWQARLESPADVKELIPEFFYLPDFLENQNGFDLGCLQLTNEKVGDVVLPPWASCPEDFIQKHRRALESEYVSTHLHEWIDLIFGYKQRGPAAEEALNVFYYCTYEGAVDLDHVADDRERKALEGIISNFGQTPCQLLKEPHPPRLSAEEAAIRLARLDTNSPSIFQNLEQLKAFFAEAVSEGVPVVLALVPHRQSHSFIAQSSSDMLVTVSASGLLGTHSWLPYDRNINNYFSFSKDPTMGNPKVQKLLSGPWVPGSGVSGQALAVAPDGKLLFSGGHWDGSLRVTSLPRGRLLSQLSRHLDVVTCLALDTCGIYLISGSRDTTCMVWRLLQQNGLSTGLAPKPVQVLYGHEAAVSCVTISTELDMAVSGSEDGTVIIHTVRRGQLVAALRPLGATVPGPVSHLALGSEGQIVVQSSACERPGAQVTYSLHLYSVNGRLRASVPLTEQPTAMTVAEDFVLLGTAQCSLHILHLNKLRPAVPPLPMKVPVRSVSVTKERSHVLVGLEDGKLIVVGAGQPSEVRSSQFARKLWRSSRRISQVSSGETEYNPGEAR</sequence>
<accession>A0ABQ0F633</accession>
<dbReference type="Pfam" id="PF14844">
    <property type="entry name" value="PH_BEACH"/>
    <property type="match status" value="1"/>
</dbReference>
<dbReference type="InterPro" id="IPR023362">
    <property type="entry name" value="PH-BEACH_dom"/>
</dbReference>
<dbReference type="Proteomes" id="UP001623349">
    <property type="component" value="Unassembled WGS sequence"/>
</dbReference>